<dbReference type="AlphaFoldDB" id="A0A8K2A281"/>
<dbReference type="RefSeq" id="WP_161826994.1">
    <property type="nucleotide sequence ID" value="NZ_WVIC01000055.1"/>
</dbReference>
<evidence type="ECO:0000313" key="1">
    <source>
        <dbReference type="EMBL" id="NCJ08521.1"/>
    </source>
</evidence>
<dbReference type="Proteomes" id="UP000607397">
    <property type="component" value="Unassembled WGS sequence"/>
</dbReference>
<protein>
    <submittedName>
        <fullName evidence="1">GIY-YIG nuclease family protein</fullName>
    </submittedName>
</protein>
<comment type="caution">
    <text evidence="1">The sequence shown here is derived from an EMBL/GenBank/DDBJ whole genome shotgun (WGS) entry which is preliminary data.</text>
</comment>
<evidence type="ECO:0000313" key="2">
    <source>
        <dbReference type="Proteomes" id="UP000607397"/>
    </source>
</evidence>
<dbReference type="InterPro" id="IPR049578">
    <property type="entry name" value="CAXIP1-like_GIY-YIG_dom"/>
</dbReference>
<gene>
    <name evidence="1" type="ORF">GS597_18810</name>
</gene>
<reference evidence="1" key="1">
    <citation type="submission" date="2019-12" db="EMBL/GenBank/DDBJ databases">
        <title>High-Quality draft genome sequences of three cyanobacteria isolated from the limestone walls of the Old Cathedral of Coimbra.</title>
        <authorList>
            <person name="Tiago I."/>
            <person name="Soares F."/>
            <person name="Portugal A."/>
        </authorList>
    </citation>
    <scope>NUCLEOTIDE SEQUENCE [LARGE SCALE GENOMIC DNA]</scope>
    <source>
        <strain evidence="1">C</strain>
    </source>
</reference>
<keyword evidence="2" id="KW-1185">Reference proteome</keyword>
<accession>A0A8K2A281</accession>
<dbReference type="EMBL" id="WVIC01000055">
    <property type="protein sequence ID" value="NCJ08521.1"/>
    <property type="molecule type" value="Genomic_DNA"/>
</dbReference>
<name>A0A8K2A281_9CYAN</name>
<sequence length="181" mass="20284">MSPDRQSVPLAELTLIPYVDTSGRLPQQFAGKIGAYAIFAADQTLQYVGYSRDIYVSLRQHLVRQPQQCHGLKVQLIERPSRTLLETICQDWLKEPDVPPPGNTSAQTLWEEPLSIQAAMTDAEQASFDNPHLDDLGRIKVLKQVGRRLEAEILAVLAARGVQETIRFNPKLKEKGVLEVN</sequence>
<organism evidence="1 2">
    <name type="scientific">Petrachloros mirabilis ULC683</name>
    <dbReference type="NCBI Taxonomy" id="2781853"/>
    <lineage>
        <taxon>Bacteria</taxon>
        <taxon>Bacillati</taxon>
        <taxon>Cyanobacteriota</taxon>
        <taxon>Cyanophyceae</taxon>
        <taxon>Synechococcales</taxon>
        <taxon>Petrachlorosaceae</taxon>
        <taxon>Petrachloros</taxon>
        <taxon>Petrachloros mirabilis</taxon>
    </lineage>
</organism>
<proteinExistence type="predicted"/>
<dbReference type="CDD" id="cd10450">
    <property type="entry name" value="GIY-YIG_AtGrxS16_like"/>
    <property type="match status" value="1"/>
</dbReference>